<evidence type="ECO:0000256" key="1">
    <source>
        <dbReference type="SAM" id="MobiDB-lite"/>
    </source>
</evidence>
<organism evidence="2 3">
    <name type="scientific">Hebeloma cylindrosporum</name>
    <dbReference type="NCBI Taxonomy" id="76867"/>
    <lineage>
        <taxon>Eukaryota</taxon>
        <taxon>Fungi</taxon>
        <taxon>Dikarya</taxon>
        <taxon>Basidiomycota</taxon>
        <taxon>Agaricomycotina</taxon>
        <taxon>Agaricomycetes</taxon>
        <taxon>Agaricomycetidae</taxon>
        <taxon>Agaricales</taxon>
        <taxon>Agaricineae</taxon>
        <taxon>Hymenogastraceae</taxon>
        <taxon>Hebeloma</taxon>
    </lineage>
</organism>
<protein>
    <recommendedName>
        <fullName evidence="4">PH domain-containing protein</fullName>
    </recommendedName>
</protein>
<dbReference type="STRING" id="686832.A0A0C2Y617"/>
<feature type="region of interest" description="Disordered" evidence="1">
    <location>
        <begin position="67"/>
        <end position="98"/>
    </location>
</feature>
<evidence type="ECO:0000313" key="2">
    <source>
        <dbReference type="EMBL" id="KIM45293.1"/>
    </source>
</evidence>
<evidence type="ECO:0000313" key="3">
    <source>
        <dbReference type="Proteomes" id="UP000053424"/>
    </source>
</evidence>
<dbReference type="HOGENOM" id="CLU_011049_0_0_1"/>
<feature type="region of interest" description="Disordered" evidence="1">
    <location>
        <begin position="460"/>
        <end position="494"/>
    </location>
</feature>
<feature type="compositionally biased region" description="Basic and acidic residues" evidence="1">
    <location>
        <begin position="614"/>
        <end position="632"/>
    </location>
</feature>
<keyword evidence="3" id="KW-1185">Reference proteome</keyword>
<dbReference type="EMBL" id="KN831772">
    <property type="protein sequence ID" value="KIM45293.1"/>
    <property type="molecule type" value="Genomic_DNA"/>
</dbReference>
<feature type="region of interest" description="Disordered" evidence="1">
    <location>
        <begin position="513"/>
        <end position="647"/>
    </location>
</feature>
<name>A0A0C2Y617_HEBCY</name>
<feature type="compositionally biased region" description="Polar residues" evidence="1">
    <location>
        <begin position="516"/>
        <end position="546"/>
    </location>
</feature>
<dbReference type="OrthoDB" id="2261329at2759"/>
<gene>
    <name evidence="2" type="ORF">M413DRAFT_24527</name>
</gene>
<feature type="region of interest" description="Disordered" evidence="1">
    <location>
        <begin position="919"/>
        <end position="938"/>
    </location>
</feature>
<accession>A0A0C2Y617</accession>
<proteinExistence type="predicted"/>
<feature type="compositionally biased region" description="Pro residues" evidence="1">
    <location>
        <begin position="363"/>
        <end position="375"/>
    </location>
</feature>
<dbReference type="Proteomes" id="UP000053424">
    <property type="component" value="Unassembled WGS sequence"/>
</dbReference>
<feature type="compositionally biased region" description="Polar residues" evidence="1">
    <location>
        <begin position="555"/>
        <end position="571"/>
    </location>
</feature>
<evidence type="ECO:0008006" key="4">
    <source>
        <dbReference type="Google" id="ProtNLM"/>
    </source>
</evidence>
<feature type="region of interest" description="Disordered" evidence="1">
    <location>
        <begin position="1086"/>
        <end position="1125"/>
    </location>
</feature>
<feature type="compositionally biased region" description="Basic and acidic residues" evidence="1">
    <location>
        <begin position="81"/>
        <end position="98"/>
    </location>
</feature>
<dbReference type="AlphaFoldDB" id="A0A0C2Y617"/>
<feature type="region of interest" description="Disordered" evidence="1">
    <location>
        <begin position="1"/>
        <end position="52"/>
    </location>
</feature>
<sequence>MDAAGPPLAGASSFDAQYPPPLTPAQRLIERYERFNTPPPHTPPSHSILSPEKSTFKRQYVYDYRDDPSRRAAESLATPDSVRDRGLKDGRIHGFGAKKDKSPIRQSLRNLFSVIRKGAGGLAKRRSEDRLGSATWAPPTGVTVAKKLSPSPSSVVVDEGKTFEPMKANPVATSARPQKKRITGPLFYLTREEPTLISAPCQLVWVSCSVTIDVDAHKLLVTSFTGPGTDIELCIHEILLSQCTDIRSLGVTQLGNEEKKALDEAVGPEKETLRVFEVLFEGREREKFAATSVKERAGWISAMWDAILPEQQSGYCNHASRIAQPMVDHPHKILKVESPRPTPLPHLSPLLMHKPSLSDRSLPPIPPKSPLPPVEPLSIPAKNKPNLYLDLSEFDGPISPSIYPPTSMAGSLAGTEVPIDMDGIVKTDSERPKHLRLDMTSTSEDGDRVISPSVYVGTSTYSSRPTSLFVSSPISPGSATSYSSPFTSRANSPSISNLSQLSVVRQRLAQIERNHSQLSAQSIRTETPPTRSAASSPVNRGGSSNGWERREAAFHNNSSAKRAKSVVSTAAGSIRSKDEVERGAVPPMMKRPSPQREEERRAAAAAARTQRHISSNDRRTNHRRINDADRHIPVPPSPSAATPKARAGVSKEADTWKHFSRELVDIKAALGGESGDATIHQMVSGLEDRMRSEHKVLRSIQGGLHDLKERVAEAVASASAPASSTAAVINAHGGAKMEALVLESNKEMMQVLDEVKVRLSTELPTLLTKVEELRKIQENEILQREKETEQPIDILRNVAKSSSSGGGDEPKAVDLKPVLDKLEEIRTLCDVPPKQEEEKEVDRAKEEDSQLTLEHLQKILNIVQEDGSKQTLLSQQQADSVRYLNELNNWLEAFVNNGTSQIQGISTNVDRLCLELGLSEDSSPNAPPGQHLQKGAAPSRPNLIKDIHQLMQGIQARDQNFVALQGAVHALLEVLTVSQTQQGAESQAIAGLIDRQRHEQEALFRAFTNEISGEIKGERLRFVEAMKEATAINIQMHVEQFKQELGREVMAMTEEVGRLHREKQQVENQISDLFSFYSKHKQAEMPLQTNVDMPPPKQAHPQERERARANIPRSQHRLLPYPRHS</sequence>
<reference evidence="2 3" key="1">
    <citation type="submission" date="2014-04" db="EMBL/GenBank/DDBJ databases">
        <authorList>
            <consortium name="DOE Joint Genome Institute"/>
            <person name="Kuo A."/>
            <person name="Gay G."/>
            <person name="Dore J."/>
            <person name="Kohler A."/>
            <person name="Nagy L.G."/>
            <person name="Floudas D."/>
            <person name="Copeland A."/>
            <person name="Barry K.W."/>
            <person name="Cichocki N."/>
            <person name="Veneault-Fourrey C."/>
            <person name="LaButti K."/>
            <person name="Lindquist E.A."/>
            <person name="Lipzen A."/>
            <person name="Lundell T."/>
            <person name="Morin E."/>
            <person name="Murat C."/>
            <person name="Sun H."/>
            <person name="Tunlid A."/>
            <person name="Henrissat B."/>
            <person name="Grigoriev I.V."/>
            <person name="Hibbett D.S."/>
            <person name="Martin F."/>
            <person name="Nordberg H.P."/>
            <person name="Cantor M.N."/>
            <person name="Hua S.X."/>
        </authorList>
    </citation>
    <scope>NUCLEOTIDE SEQUENCE [LARGE SCALE GENOMIC DNA]</scope>
    <source>
        <strain evidence="3">h7</strain>
    </source>
</reference>
<feature type="region of interest" description="Disordered" evidence="1">
    <location>
        <begin position="355"/>
        <end position="377"/>
    </location>
</feature>
<reference evidence="3" key="2">
    <citation type="submission" date="2015-01" db="EMBL/GenBank/DDBJ databases">
        <title>Evolutionary Origins and Diversification of the Mycorrhizal Mutualists.</title>
        <authorList>
            <consortium name="DOE Joint Genome Institute"/>
            <consortium name="Mycorrhizal Genomics Consortium"/>
            <person name="Kohler A."/>
            <person name="Kuo A."/>
            <person name="Nagy L.G."/>
            <person name="Floudas D."/>
            <person name="Copeland A."/>
            <person name="Barry K.W."/>
            <person name="Cichocki N."/>
            <person name="Veneault-Fourrey C."/>
            <person name="LaButti K."/>
            <person name="Lindquist E.A."/>
            <person name="Lipzen A."/>
            <person name="Lundell T."/>
            <person name="Morin E."/>
            <person name="Murat C."/>
            <person name="Riley R."/>
            <person name="Ohm R."/>
            <person name="Sun H."/>
            <person name="Tunlid A."/>
            <person name="Henrissat B."/>
            <person name="Grigoriev I.V."/>
            <person name="Hibbett D.S."/>
            <person name="Martin F."/>
        </authorList>
    </citation>
    <scope>NUCLEOTIDE SEQUENCE [LARGE SCALE GENOMIC DNA]</scope>
    <source>
        <strain evidence="3">h7</strain>
    </source>
</reference>